<dbReference type="Proteomes" id="UP000270856">
    <property type="component" value="Unassembled WGS sequence"/>
</dbReference>
<dbReference type="AlphaFoldDB" id="A0A3N4P244"/>
<comment type="caution">
    <text evidence="1">The sequence shown here is derived from an EMBL/GenBank/DDBJ whole genome shotgun (WGS) entry which is preliminary data.</text>
</comment>
<sequence>MFDENDDDYKSPEEIAQMPIYKKAWEIMLLGRKIGSLVSKDDFETSDEAEGEMLENYANYIIENALIIPAKIAGAEGADLYDIRMENAAIIRKSAREILTSCSGMLLCGYQNDDYIQLLRNEIEEFRVIFAEWVKTFDQENYMIDRWGLFNPPGVNYDDYDPDEDMPFDPDDFFE</sequence>
<keyword evidence="2" id="KW-1185">Reference proteome</keyword>
<gene>
    <name evidence="1" type="ORF">EGM88_13145</name>
</gene>
<dbReference type="RefSeq" id="WP_123898881.1">
    <property type="nucleotide sequence ID" value="NZ_RPFJ01000030.1"/>
</dbReference>
<proteinExistence type="predicted"/>
<dbReference type="OrthoDB" id="893100at2"/>
<evidence type="ECO:0000313" key="2">
    <source>
        <dbReference type="Proteomes" id="UP000270856"/>
    </source>
</evidence>
<dbReference type="EMBL" id="RPFJ01000030">
    <property type="protein sequence ID" value="RPD93443.1"/>
    <property type="molecule type" value="Genomic_DNA"/>
</dbReference>
<evidence type="ECO:0000313" key="1">
    <source>
        <dbReference type="EMBL" id="RPD93443.1"/>
    </source>
</evidence>
<reference evidence="1 2" key="1">
    <citation type="submission" date="2018-11" db="EMBL/GenBank/DDBJ databases">
        <title>Aureibaculum marinum gen. nov., sp. nov., a member of the family Flavobacteriaceae isolated from the Bohai Sea.</title>
        <authorList>
            <person name="Ji X."/>
        </authorList>
    </citation>
    <scope>NUCLEOTIDE SEQUENCE [LARGE SCALE GENOMIC DNA]</scope>
    <source>
        <strain evidence="1 2">BH-SD17</strain>
    </source>
</reference>
<organism evidence="1 2">
    <name type="scientific">Aureibaculum marinum</name>
    <dbReference type="NCBI Taxonomy" id="2487930"/>
    <lineage>
        <taxon>Bacteria</taxon>
        <taxon>Pseudomonadati</taxon>
        <taxon>Bacteroidota</taxon>
        <taxon>Flavobacteriia</taxon>
        <taxon>Flavobacteriales</taxon>
        <taxon>Flavobacteriaceae</taxon>
        <taxon>Aureibaculum</taxon>
    </lineage>
</organism>
<protein>
    <submittedName>
        <fullName evidence="1">Uncharacterized protein</fullName>
    </submittedName>
</protein>
<accession>A0A3N4P244</accession>
<name>A0A3N4P244_9FLAO</name>